<dbReference type="AlphaFoldDB" id="A0A1G7F2Z6"/>
<gene>
    <name evidence="1" type="ORF">SAMN05216557_101213</name>
</gene>
<name>A0A1G7F2Z6_9SPHN</name>
<evidence type="ECO:0000313" key="2">
    <source>
        <dbReference type="Proteomes" id="UP000323502"/>
    </source>
</evidence>
<dbReference type="RefSeq" id="WP_235903829.1">
    <property type="nucleotide sequence ID" value="NZ_FNBI01000001.1"/>
</dbReference>
<accession>A0A1G7F2Z6</accession>
<dbReference type="Proteomes" id="UP000323502">
    <property type="component" value="Unassembled WGS sequence"/>
</dbReference>
<organism evidence="1 2">
    <name type="scientific">Sphingomonas carotinifaciens</name>
    <dbReference type="NCBI Taxonomy" id="1166323"/>
    <lineage>
        <taxon>Bacteria</taxon>
        <taxon>Pseudomonadati</taxon>
        <taxon>Pseudomonadota</taxon>
        <taxon>Alphaproteobacteria</taxon>
        <taxon>Sphingomonadales</taxon>
        <taxon>Sphingomonadaceae</taxon>
        <taxon>Sphingomonas</taxon>
    </lineage>
</organism>
<dbReference type="EMBL" id="FNBI01000001">
    <property type="protein sequence ID" value="SDE70294.1"/>
    <property type="molecule type" value="Genomic_DNA"/>
</dbReference>
<evidence type="ECO:0000313" key="1">
    <source>
        <dbReference type="EMBL" id="SDE70294.1"/>
    </source>
</evidence>
<proteinExistence type="predicted"/>
<protein>
    <submittedName>
        <fullName evidence="1">Uncharacterized protein</fullName>
    </submittedName>
</protein>
<keyword evidence="2" id="KW-1185">Reference proteome</keyword>
<sequence length="242" mass="25536">MSSRWFAAFAAMLLVLPAMADAKIRFDRNFRFDGGKPVRIIVFRPDVKVGAMGAGGVEEANADWTAAARDKLVAQVKANQQAAGNEAVFLAEQDGEAGQLIAEYQALFRTVAGAIVQHKMNPAASLPTKKDRFDWTLGEGAARLGTIGGGDYALFLSTHDAYGTAGRKALQIFAALAVGALVQAGVHESYAALVDLKTGNIVWFNVDPGSGGDVRTDEGAAKRVGQLLAEFPTAQGRQVAAK</sequence>
<reference evidence="1 2" key="1">
    <citation type="submission" date="2016-10" db="EMBL/GenBank/DDBJ databases">
        <authorList>
            <person name="Varghese N."/>
            <person name="Submissions S."/>
        </authorList>
    </citation>
    <scope>NUCLEOTIDE SEQUENCE [LARGE SCALE GENOMIC DNA]</scope>
    <source>
        <strain evidence="1 2">S7-754</strain>
    </source>
</reference>